<name>A0ABR1FMW1_AURAN</name>
<protein>
    <submittedName>
        <fullName evidence="2">Uncharacterized protein</fullName>
    </submittedName>
</protein>
<dbReference type="EMBL" id="JBBJCI010000356">
    <property type="protein sequence ID" value="KAK7233751.1"/>
    <property type="molecule type" value="Genomic_DNA"/>
</dbReference>
<gene>
    <name evidence="2" type="ORF">SO694_00101078</name>
</gene>
<keyword evidence="3" id="KW-1185">Reference proteome</keyword>
<evidence type="ECO:0000313" key="3">
    <source>
        <dbReference type="Proteomes" id="UP001363151"/>
    </source>
</evidence>
<feature type="compositionally biased region" description="Basic residues" evidence="1">
    <location>
        <begin position="59"/>
        <end position="69"/>
    </location>
</feature>
<evidence type="ECO:0000313" key="2">
    <source>
        <dbReference type="EMBL" id="KAK7233751.1"/>
    </source>
</evidence>
<dbReference type="Proteomes" id="UP001363151">
    <property type="component" value="Unassembled WGS sequence"/>
</dbReference>
<comment type="caution">
    <text evidence="2">The sequence shown here is derived from an EMBL/GenBank/DDBJ whole genome shotgun (WGS) entry which is preliminary data.</text>
</comment>
<organism evidence="2 3">
    <name type="scientific">Aureococcus anophagefferens</name>
    <name type="common">Harmful bloom alga</name>
    <dbReference type="NCBI Taxonomy" id="44056"/>
    <lineage>
        <taxon>Eukaryota</taxon>
        <taxon>Sar</taxon>
        <taxon>Stramenopiles</taxon>
        <taxon>Ochrophyta</taxon>
        <taxon>Pelagophyceae</taxon>
        <taxon>Pelagomonadales</taxon>
        <taxon>Pelagomonadaceae</taxon>
        <taxon>Aureococcus</taxon>
    </lineage>
</organism>
<evidence type="ECO:0000256" key="1">
    <source>
        <dbReference type="SAM" id="MobiDB-lite"/>
    </source>
</evidence>
<sequence length="91" mass="9763">MAQGLKKTSKVARKTKNVKKKINAQIEKNTGGKAARGGQHFELSRSATAANGVAERGRAGKSKKRMRTQKAKERAIAVATKREESAGIFGP</sequence>
<reference evidence="2 3" key="1">
    <citation type="submission" date="2024-03" db="EMBL/GenBank/DDBJ databases">
        <title>Aureococcus anophagefferens CCMP1851 and Kratosvirus quantuckense: Draft genome of a second virus-susceptible host strain in the model system.</title>
        <authorList>
            <person name="Chase E."/>
            <person name="Truchon A.R."/>
            <person name="Schepens W."/>
            <person name="Wilhelm S.W."/>
        </authorList>
    </citation>
    <scope>NUCLEOTIDE SEQUENCE [LARGE SCALE GENOMIC DNA]</scope>
    <source>
        <strain evidence="2 3">CCMP1851</strain>
    </source>
</reference>
<feature type="region of interest" description="Disordered" evidence="1">
    <location>
        <begin position="1"/>
        <end position="21"/>
    </location>
</feature>
<accession>A0ABR1FMW1</accession>
<feature type="compositionally biased region" description="Basic residues" evidence="1">
    <location>
        <begin position="7"/>
        <end position="21"/>
    </location>
</feature>
<proteinExistence type="predicted"/>
<feature type="region of interest" description="Disordered" evidence="1">
    <location>
        <begin position="46"/>
        <end position="71"/>
    </location>
</feature>